<gene>
    <name evidence="2" type="ORF">SAMN04487995_0447</name>
</gene>
<keyword evidence="3" id="KW-1185">Reference proteome</keyword>
<feature type="region of interest" description="Disordered" evidence="1">
    <location>
        <begin position="108"/>
        <end position="152"/>
    </location>
</feature>
<evidence type="ECO:0000256" key="1">
    <source>
        <dbReference type="SAM" id="MobiDB-lite"/>
    </source>
</evidence>
<protein>
    <recommendedName>
        <fullName evidence="4">Heat induced stress protein YflT</fullName>
    </recommendedName>
</protein>
<dbReference type="EMBL" id="FNXY01000001">
    <property type="protein sequence ID" value="SEI40619.1"/>
    <property type="molecule type" value="Genomic_DNA"/>
</dbReference>
<dbReference type="OrthoDB" id="581516at2"/>
<reference evidence="2 3" key="1">
    <citation type="submission" date="2016-10" db="EMBL/GenBank/DDBJ databases">
        <authorList>
            <person name="de Groot N.N."/>
        </authorList>
    </citation>
    <scope>NUCLEOTIDE SEQUENCE [LARGE SCALE GENOMIC DNA]</scope>
    <source>
        <strain evidence="2 3">DSM 19938</strain>
    </source>
</reference>
<proteinExistence type="predicted"/>
<name>A0A1H6QA23_9BACT</name>
<evidence type="ECO:0000313" key="2">
    <source>
        <dbReference type="EMBL" id="SEI40619.1"/>
    </source>
</evidence>
<evidence type="ECO:0008006" key="4">
    <source>
        <dbReference type="Google" id="ProtNLM"/>
    </source>
</evidence>
<evidence type="ECO:0000313" key="3">
    <source>
        <dbReference type="Proteomes" id="UP000199532"/>
    </source>
</evidence>
<sequence>MANTVVAIFDNKTSAEQAQQYLLSAGFSPQQIEMKIASYKPDVEFPVSEQQDNAWLEKVTAFFRDLFGADHEDVDRYAHASKAGIILTVHTDTRQQAEKASEMLDAYGAEDATEHSERHASSSDFVASHSLSDHGENHTFQPGDELSSAYRSRASRIKSRIVERHMGNQSSEPGL</sequence>
<organism evidence="2 3">
    <name type="scientific">Dyadobacter koreensis</name>
    <dbReference type="NCBI Taxonomy" id="408657"/>
    <lineage>
        <taxon>Bacteria</taxon>
        <taxon>Pseudomonadati</taxon>
        <taxon>Bacteroidota</taxon>
        <taxon>Cytophagia</taxon>
        <taxon>Cytophagales</taxon>
        <taxon>Spirosomataceae</taxon>
        <taxon>Dyadobacter</taxon>
    </lineage>
</organism>
<accession>A0A1H6QA23</accession>
<feature type="compositionally biased region" description="Basic and acidic residues" evidence="1">
    <location>
        <begin position="112"/>
        <end position="121"/>
    </location>
</feature>
<dbReference type="STRING" id="408657.SAMN04487995_0447"/>
<dbReference type="Proteomes" id="UP000199532">
    <property type="component" value="Unassembled WGS sequence"/>
</dbReference>
<dbReference type="RefSeq" id="WP_090331497.1">
    <property type="nucleotide sequence ID" value="NZ_FNXY01000001.1"/>
</dbReference>
<dbReference type="AlphaFoldDB" id="A0A1H6QA23"/>